<dbReference type="InterPro" id="IPR014718">
    <property type="entry name" value="GH-type_carb-bd"/>
</dbReference>
<dbReference type="PANTHER" id="PTHR10091:SF0">
    <property type="entry name" value="GALACTOSE MUTAROTASE"/>
    <property type="match status" value="1"/>
</dbReference>
<dbReference type="Gene3D" id="2.70.98.10">
    <property type="match status" value="1"/>
</dbReference>
<reference evidence="1 2" key="1">
    <citation type="submission" date="2022-06" db="EMBL/GenBank/DDBJ databases">
        <title>Genomic Encyclopedia of Archaeal and Bacterial Type Strains, Phase II (KMG-II): from individual species to whole genera.</title>
        <authorList>
            <person name="Goeker M."/>
        </authorList>
    </citation>
    <scope>NUCLEOTIDE SEQUENCE [LARGE SCALE GENOMIC DNA]</scope>
    <source>
        <strain evidence="1 2">DSM 40477</strain>
    </source>
</reference>
<evidence type="ECO:0000313" key="2">
    <source>
        <dbReference type="Proteomes" id="UP001205311"/>
    </source>
</evidence>
<keyword evidence="2" id="KW-1185">Reference proteome</keyword>
<protein>
    <submittedName>
        <fullName evidence="1">Aldose 1-epimerase</fullName>
    </submittedName>
</protein>
<accession>A0ABT1HVL0</accession>
<organism evidence="1 2">
    <name type="scientific">Streptoalloteichus tenebrarius (strain ATCC 17920 / DSM 40477 / JCM 4838 / CBS 697.72 / NBRC 16177 / NCIMB 11028 / NRRL B-12390 / A12253. 1 / ISP 5477)</name>
    <name type="common">Streptomyces tenebrarius</name>
    <dbReference type="NCBI Taxonomy" id="1933"/>
    <lineage>
        <taxon>Bacteria</taxon>
        <taxon>Bacillati</taxon>
        <taxon>Actinomycetota</taxon>
        <taxon>Actinomycetes</taxon>
        <taxon>Pseudonocardiales</taxon>
        <taxon>Pseudonocardiaceae</taxon>
        <taxon>Streptoalloteichus</taxon>
    </lineage>
</organism>
<dbReference type="Proteomes" id="UP001205311">
    <property type="component" value="Unassembled WGS sequence"/>
</dbReference>
<name>A0ABT1HVL0_STRSD</name>
<proteinExistence type="predicted"/>
<dbReference type="RefSeq" id="WP_253670444.1">
    <property type="nucleotide sequence ID" value="NZ_JAMTCP010000017.1"/>
</dbReference>
<dbReference type="InterPro" id="IPR008183">
    <property type="entry name" value="Aldose_1/G6P_1-epimerase"/>
</dbReference>
<dbReference type="CDD" id="cd09022">
    <property type="entry name" value="Aldose_epim_Ec_YihR"/>
    <property type="match status" value="1"/>
</dbReference>
<dbReference type="EMBL" id="JAMTCP010000017">
    <property type="protein sequence ID" value="MCP2259559.1"/>
    <property type="molecule type" value="Genomic_DNA"/>
</dbReference>
<sequence>MLVTGEQFEIRRGNARAVVTEVGATLRVFEVDGAPYVETFDADEPPPSGAGAVLVPWPNRVGDGRWTFEGEPQQLALSEPARHNAIHGLTRYASWQVVDRAEDSVHLATRVNVQPGWPVPLGVSVRYALTDRGLEVTHSVTNEGRRAVPFGIGAHPYPRAGHAETDDCVLVLAADTVLPVDVRLLPTGPARPVGGTEQDFQSPGQPLRRLKVDTAFGGCAPDPDDPEQLVRHAVHVPDGTGVELWAEPVFRWVQVYTANQFPGRGRAIAIEPMTCPPDALNSGVDLLRAEPGETVTARWGLRPLP</sequence>
<dbReference type="InterPro" id="IPR037480">
    <property type="entry name" value="YihR-like"/>
</dbReference>
<dbReference type="Pfam" id="PF01263">
    <property type="entry name" value="Aldose_epim"/>
    <property type="match status" value="1"/>
</dbReference>
<dbReference type="InterPro" id="IPR011013">
    <property type="entry name" value="Gal_mutarotase_sf_dom"/>
</dbReference>
<evidence type="ECO:0000313" key="1">
    <source>
        <dbReference type="EMBL" id="MCP2259559.1"/>
    </source>
</evidence>
<dbReference type="SUPFAM" id="SSF74650">
    <property type="entry name" value="Galactose mutarotase-like"/>
    <property type="match status" value="1"/>
</dbReference>
<gene>
    <name evidence="1" type="ORF">LX15_003264</name>
</gene>
<comment type="caution">
    <text evidence="1">The sequence shown here is derived from an EMBL/GenBank/DDBJ whole genome shotgun (WGS) entry which is preliminary data.</text>
</comment>
<dbReference type="PANTHER" id="PTHR10091">
    <property type="entry name" value="ALDOSE-1-EPIMERASE"/>
    <property type="match status" value="1"/>
</dbReference>